<dbReference type="AlphaFoldDB" id="A0A0F9RL63"/>
<dbReference type="Gene3D" id="3.40.20.10">
    <property type="entry name" value="Severin"/>
    <property type="match status" value="1"/>
</dbReference>
<gene>
    <name evidence="1" type="ORF">LCGC14_0881660</name>
</gene>
<dbReference type="InterPro" id="IPR029006">
    <property type="entry name" value="ADF-H/Gelsolin-like_dom_sf"/>
</dbReference>
<organism evidence="1">
    <name type="scientific">marine sediment metagenome</name>
    <dbReference type="NCBI Taxonomy" id="412755"/>
    <lineage>
        <taxon>unclassified sequences</taxon>
        <taxon>metagenomes</taxon>
        <taxon>ecological metagenomes</taxon>
    </lineage>
</organism>
<comment type="caution">
    <text evidence="1">The sequence shown here is derived from an EMBL/GenBank/DDBJ whole genome shotgun (WGS) entry which is preliminary data.</text>
</comment>
<reference evidence="1" key="1">
    <citation type="journal article" date="2015" name="Nature">
        <title>Complex archaea that bridge the gap between prokaryotes and eukaryotes.</title>
        <authorList>
            <person name="Spang A."/>
            <person name="Saw J.H."/>
            <person name="Jorgensen S.L."/>
            <person name="Zaremba-Niedzwiedzka K."/>
            <person name="Martijn J."/>
            <person name="Lind A.E."/>
            <person name="van Eijk R."/>
            <person name="Schleper C."/>
            <person name="Guy L."/>
            <person name="Ettema T.J."/>
        </authorList>
    </citation>
    <scope>NUCLEOTIDE SEQUENCE</scope>
</reference>
<dbReference type="EMBL" id="LAZR01002777">
    <property type="protein sequence ID" value="KKN25741.1"/>
    <property type="molecule type" value="Genomic_DNA"/>
</dbReference>
<sequence>MSSQSYFDFIYEVDGETIKLRPDKIFDPKGVYLIIDKDLKLIWIWAGSHSRLFHRYMAANWAGKLKTKKNFFNFKYEVIKQGIEPSAFHVIFNEIKENNTHLNYPGESRKFVVISDYTAVKPELKISGSTERKPFEVEISHSVKNRIRKILSEIKEMQDHLKYSIEHIQQRYEEIEKLLEK</sequence>
<name>A0A0F9RL63_9ZZZZ</name>
<dbReference type="SUPFAM" id="SSF55753">
    <property type="entry name" value="Actin depolymerizing proteins"/>
    <property type="match status" value="1"/>
</dbReference>
<accession>A0A0F9RL63</accession>
<evidence type="ECO:0008006" key="2">
    <source>
        <dbReference type="Google" id="ProtNLM"/>
    </source>
</evidence>
<evidence type="ECO:0000313" key="1">
    <source>
        <dbReference type="EMBL" id="KKN25741.1"/>
    </source>
</evidence>
<protein>
    <recommendedName>
        <fullName evidence="2">Gelsolin-like domain-containing protein</fullName>
    </recommendedName>
</protein>
<proteinExistence type="predicted"/>